<dbReference type="InterPro" id="IPR009057">
    <property type="entry name" value="Homeodomain-like_sf"/>
</dbReference>
<dbReference type="Gene3D" id="1.10.357.10">
    <property type="entry name" value="Tetracycline Repressor, domain 2"/>
    <property type="match status" value="1"/>
</dbReference>
<dbReference type="Proteomes" id="UP000183413">
    <property type="component" value="Unassembled WGS sequence"/>
</dbReference>
<evidence type="ECO:0000256" key="3">
    <source>
        <dbReference type="ARBA" id="ARBA00023163"/>
    </source>
</evidence>
<keyword evidence="3" id="KW-0804">Transcription</keyword>
<dbReference type="RefSeq" id="WP_021596540.1">
    <property type="nucleotide sequence ID" value="NZ_CP083237.1"/>
</dbReference>
<dbReference type="GO" id="GO:0000976">
    <property type="term" value="F:transcription cis-regulatory region binding"/>
    <property type="evidence" value="ECO:0007669"/>
    <property type="project" value="TreeGrafter"/>
</dbReference>
<dbReference type="PANTHER" id="PTHR30055">
    <property type="entry name" value="HTH-TYPE TRANSCRIPTIONAL REGULATOR RUTR"/>
    <property type="match status" value="1"/>
</dbReference>
<sequence length="224" mass="24000">MNALWDLRDEPEKKPRMPLSVSAIVDTAIAIADTDGIDAVSMQRIAGDLGFTKMSLYRHVAGKSELLSLMIDTAAGEPPDLDGVSGGWRAKMEEFARQLAEVWRRHPWLPNVTVGTRVMGPCETGWTETAVAALAGTGLTGDERLAAAFLLFGHVRNTQSVATAGTQAWSGGSEMAELIRGHADLFPELSDALSGPTPCLDDNARAFGLDRLLDGLAVLIEQRS</sequence>
<evidence type="ECO:0000259" key="5">
    <source>
        <dbReference type="PROSITE" id="PS50977"/>
    </source>
</evidence>
<evidence type="ECO:0000313" key="6">
    <source>
        <dbReference type="EMBL" id="SFO40089.1"/>
    </source>
</evidence>
<keyword evidence="7" id="KW-1185">Reference proteome</keyword>
<dbReference type="GO" id="GO:0045892">
    <property type="term" value="P:negative regulation of DNA-templated transcription"/>
    <property type="evidence" value="ECO:0007669"/>
    <property type="project" value="InterPro"/>
</dbReference>
<dbReference type="PANTHER" id="PTHR30055:SF151">
    <property type="entry name" value="TRANSCRIPTIONAL REGULATORY PROTEIN"/>
    <property type="match status" value="1"/>
</dbReference>
<dbReference type="GO" id="GO:0003700">
    <property type="term" value="F:DNA-binding transcription factor activity"/>
    <property type="evidence" value="ECO:0007669"/>
    <property type="project" value="TreeGrafter"/>
</dbReference>
<dbReference type="EMBL" id="FOVH01000005">
    <property type="protein sequence ID" value="SFO40089.1"/>
    <property type="molecule type" value="Genomic_DNA"/>
</dbReference>
<protein>
    <submittedName>
        <fullName evidence="6">DNA-binding transcriptional regulator, AcrR family</fullName>
    </submittedName>
</protein>
<evidence type="ECO:0000256" key="1">
    <source>
        <dbReference type="ARBA" id="ARBA00023015"/>
    </source>
</evidence>
<dbReference type="STRING" id="1993.SAMN04489713_105437"/>
<dbReference type="SUPFAM" id="SSF48498">
    <property type="entry name" value="Tetracyclin repressor-like, C-terminal domain"/>
    <property type="match status" value="1"/>
</dbReference>
<dbReference type="GeneID" id="99652339"/>
<dbReference type="AlphaFoldDB" id="A0A1I5GVW4"/>
<organism evidence="6 7">
    <name type="scientific">Actinomadura madurae</name>
    <dbReference type="NCBI Taxonomy" id="1993"/>
    <lineage>
        <taxon>Bacteria</taxon>
        <taxon>Bacillati</taxon>
        <taxon>Actinomycetota</taxon>
        <taxon>Actinomycetes</taxon>
        <taxon>Streptosporangiales</taxon>
        <taxon>Thermomonosporaceae</taxon>
        <taxon>Actinomadura</taxon>
    </lineage>
</organism>
<dbReference type="InterPro" id="IPR001647">
    <property type="entry name" value="HTH_TetR"/>
</dbReference>
<feature type="DNA-binding region" description="H-T-H motif" evidence="4">
    <location>
        <begin position="41"/>
        <end position="60"/>
    </location>
</feature>
<evidence type="ECO:0000256" key="4">
    <source>
        <dbReference type="PROSITE-ProRule" id="PRU00335"/>
    </source>
</evidence>
<dbReference type="InParanoid" id="A0A1I5GVW4"/>
<evidence type="ECO:0000313" key="7">
    <source>
        <dbReference type="Proteomes" id="UP000183413"/>
    </source>
</evidence>
<dbReference type="InterPro" id="IPR004111">
    <property type="entry name" value="Repressor_TetR_C"/>
</dbReference>
<dbReference type="InterPro" id="IPR036271">
    <property type="entry name" value="Tet_transcr_reg_TetR-rel_C_sf"/>
</dbReference>
<dbReference type="Pfam" id="PF02909">
    <property type="entry name" value="TetR_C_1"/>
    <property type="match status" value="1"/>
</dbReference>
<reference evidence="6 7" key="1">
    <citation type="submission" date="2016-10" db="EMBL/GenBank/DDBJ databases">
        <authorList>
            <person name="de Groot N.N."/>
        </authorList>
    </citation>
    <scope>NUCLEOTIDE SEQUENCE [LARGE SCALE GENOMIC DNA]</scope>
    <source>
        <strain evidence="6 7">DSM 43067</strain>
    </source>
</reference>
<feature type="domain" description="HTH tetR-type" evidence="5">
    <location>
        <begin position="18"/>
        <end position="78"/>
    </location>
</feature>
<proteinExistence type="predicted"/>
<accession>A0A1I5GVW4</accession>
<name>A0A1I5GVW4_9ACTN</name>
<dbReference type="PROSITE" id="PS50977">
    <property type="entry name" value="HTH_TETR_2"/>
    <property type="match status" value="1"/>
</dbReference>
<dbReference type="SUPFAM" id="SSF46689">
    <property type="entry name" value="Homeodomain-like"/>
    <property type="match status" value="1"/>
</dbReference>
<dbReference type="eggNOG" id="COG1309">
    <property type="taxonomic scope" value="Bacteria"/>
</dbReference>
<dbReference type="OrthoDB" id="2570341at2"/>
<evidence type="ECO:0000256" key="2">
    <source>
        <dbReference type="ARBA" id="ARBA00023125"/>
    </source>
</evidence>
<keyword evidence="2 4" id="KW-0238">DNA-binding</keyword>
<keyword evidence="1" id="KW-0805">Transcription regulation</keyword>
<dbReference type="Pfam" id="PF00440">
    <property type="entry name" value="TetR_N"/>
    <property type="match status" value="1"/>
</dbReference>
<dbReference type="InterPro" id="IPR050109">
    <property type="entry name" value="HTH-type_TetR-like_transc_reg"/>
</dbReference>
<gene>
    <name evidence="6" type="ORF">SAMN04489713_105437</name>
</gene>